<reference evidence="12 13" key="1">
    <citation type="journal article" date="2013" name="Appl. Microbiol. Biotechnol.">
        <title>Glycerol assimilation and production of 1,3-propanediol by Citrobacter amalonaticus Y19.</title>
        <authorList>
            <person name="Ainala S.K."/>
            <person name="Ashok S."/>
            <person name="Ko Y."/>
            <person name="Park S."/>
        </authorList>
    </citation>
    <scope>NUCLEOTIDE SEQUENCE [LARGE SCALE GENOMIC DNA]</scope>
    <source>
        <strain evidence="12 13">Y19</strain>
    </source>
</reference>
<dbReference type="GO" id="GO:0005524">
    <property type="term" value="F:ATP binding"/>
    <property type="evidence" value="ECO:0007669"/>
    <property type="project" value="UniProtKB-UniRule"/>
</dbReference>
<evidence type="ECO:0000256" key="1">
    <source>
        <dbReference type="ARBA" id="ARBA00004417"/>
    </source>
</evidence>
<sequence>MQMSQEKIAPLLSAQSVSKQYSGVKVLKGIDFALHKGEVHALLGGNGAGKSTLMKIIAGITPADSGIIEIEGSRCTKLTPILAHQLGVYLVPQEPLLFPSLTVKENILFGLPKHQNSTQKMSAMLAALGCQFDINSPAGSLDVADRQMVEIMRGLMRDSRILILDEPTASLTPAETDRLFSRLRELLSTGVGIVFISHKLPEIRQIADYISVMRDGTIALSGKTADLTTDEIIQAITPASRTNALSATQKLWLELPGNRPQHDAGTPVLSLENLTGEGFMNVSFEVRAGEILGLAGLVGAGRTELAETLYGLRPLRAGSVVLGDKDISTLSTRERLQHGLVYLPEDRQSSGLNLDASLAWNVCALTHNHSGFWANPAKDSATLERYRRALNIKLNDPEQPARTLSGGNQQKILIAKCLEASPQVLIVDEPTRGVDVSARNDIYQLLRSIAAQNVAVLFISSDLEEIEQMADRVYVMHQGETGDDALQGDEINVDTIMHVAFGDRTSGTTPHSGEAPC</sequence>
<dbReference type="NCBIfam" id="NF011967">
    <property type="entry name" value="PRK15439.1"/>
    <property type="match status" value="1"/>
</dbReference>
<evidence type="ECO:0000313" key="12">
    <source>
        <dbReference type="EMBL" id="AKE60049.1"/>
    </source>
</evidence>
<dbReference type="PROSITE" id="PS50893">
    <property type="entry name" value="ABC_TRANSPORTER_2"/>
    <property type="match status" value="2"/>
</dbReference>
<keyword evidence="10" id="KW-1003">Cell membrane</keyword>
<dbReference type="CDD" id="cd03216">
    <property type="entry name" value="ABC_Carb_Monos_I"/>
    <property type="match status" value="1"/>
</dbReference>
<evidence type="ECO:0000256" key="6">
    <source>
        <dbReference type="ARBA" id="ARBA00022840"/>
    </source>
</evidence>
<dbReference type="KEGG" id="cama:F384_16525"/>
<evidence type="ECO:0000313" key="13">
    <source>
        <dbReference type="Proteomes" id="UP000034085"/>
    </source>
</evidence>
<dbReference type="PROSITE" id="PS00211">
    <property type="entry name" value="ABC_TRANSPORTER_1"/>
    <property type="match status" value="1"/>
</dbReference>
<evidence type="ECO:0000256" key="7">
    <source>
        <dbReference type="ARBA" id="ARBA00023747"/>
    </source>
</evidence>
<dbReference type="SMART" id="SM00382">
    <property type="entry name" value="AAA"/>
    <property type="match status" value="2"/>
</dbReference>
<dbReference type="HOGENOM" id="CLU_000604_92_3_6"/>
<evidence type="ECO:0000256" key="9">
    <source>
        <dbReference type="ARBA" id="ARBA00034076"/>
    </source>
</evidence>
<dbReference type="RefSeq" id="WP_046487262.1">
    <property type="nucleotide sequence ID" value="NZ_CP011132.1"/>
</dbReference>
<dbReference type="CDD" id="cd03215">
    <property type="entry name" value="ABC_Carb_Monos_II"/>
    <property type="match status" value="1"/>
</dbReference>
<comment type="similarity">
    <text evidence="2 10">Belongs to the ABC transporter superfamily. AI-2 autoinducer porter (TC 3.A.1.2.8) family.</text>
</comment>
<dbReference type="InterPro" id="IPR003593">
    <property type="entry name" value="AAA+_ATPase"/>
</dbReference>
<dbReference type="EMBL" id="CP011132">
    <property type="protein sequence ID" value="AKE60049.1"/>
    <property type="molecule type" value="Genomic_DNA"/>
</dbReference>
<dbReference type="OrthoDB" id="9805029at2"/>
<comment type="function">
    <text evidence="7 10">Part of the ABC transporter complex LsrABCD involved in autoinducer 2 (AI-2) import. Responsible for energy coupling to the transport system.</text>
</comment>
<dbReference type="InterPro" id="IPR027417">
    <property type="entry name" value="P-loop_NTPase"/>
</dbReference>
<dbReference type="EC" id="7.6.2.13" evidence="8 10"/>
<comment type="subunit">
    <text evidence="3 10">The complex is composed of two ATP-binding proteins (LsrA), two transmembrane proteins (LsrC and LsrD) and a solute-binding protein (LsrB).</text>
</comment>
<evidence type="ECO:0000256" key="8">
    <source>
        <dbReference type="ARBA" id="ARBA00023798"/>
    </source>
</evidence>
<comment type="subcellular location">
    <subcellularLocation>
        <location evidence="1 10">Cell inner membrane</location>
        <topology evidence="1 10">Peripheral membrane protein</topology>
    </subcellularLocation>
</comment>
<dbReference type="GO" id="GO:1905887">
    <property type="term" value="P:autoinducer AI-2 transmembrane transport"/>
    <property type="evidence" value="ECO:0007669"/>
    <property type="project" value="UniProtKB-UniRule"/>
</dbReference>
<dbReference type="PANTHER" id="PTHR43790:SF2">
    <property type="entry name" value="AUTOINDUCER 2 IMPORT ATP-BINDING PROTEIN LSRA"/>
    <property type="match status" value="1"/>
</dbReference>
<keyword evidence="5 10" id="KW-0547">Nucleotide-binding</keyword>
<dbReference type="Proteomes" id="UP000034085">
    <property type="component" value="Chromosome"/>
</dbReference>
<dbReference type="Pfam" id="PF00005">
    <property type="entry name" value="ABC_tran"/>
    <property type="match status" value="2"/>
</dbReference>
<name>A0A0F6TWJ5_CITAM</name>
<protein>
    <recommendedName>
        <fullName evidence="4 10">Autoinducer 2 import ATP-binding protein LsrA</fullName>
        <shortName evidence="10">AI-2 import ATP-binding protein LsrA</shortName>
        <ecNumber evidence="8 10">7.6.2.13</ecNumber>
    </recommendedName>
</protein>
<accession>A0A0F6TWJ5</accession>
<dbReference type="AlphaFoldDB" id="A0A0F6TWJ5"/>
<keyword evidence="6 10" id="KW-0067">ATP-binding</keyword>
<evidence type="ECO:0000256" key="4">
    <source>
        <dbReference type="ARBA" id="ARBA00019459"/>
    </source>
</evidence>
<dbReference type="PATRIC" id="fig|1261127.3.peg.3451"/>
<dbReference type="GO" id="GO:0016887">
    <property type="term" value="F:ATP hydrolysis activity"/>
    <property type="evidence" value="ECO:0007669"/>
    <property type="project" value="InterPro"/>
</dbReference>
<dbReference type="InterPro" id="IPR050107">
    <property type="entry name" value="ABC_carbohydrate_import_ATPase"/>
</dbReference>
<dbReference type="GO" id="GO:0005886">
    <property type="term" value="C:plasma membrane"/>
    <property type="evidence" value="ECO:0007669"/>
    <property type="project" value="UniProtKB-SubCell"/>
</dbReference>
<proteinExistence type="inferred from homology"/>
<evidence type="ECO:0000259" key="11">
    <source>
        <dbReference type="PROSITE" id="PS50893"/>
    </source>
</evidence>
<evidence type="ECO:0000256" key="10">
    <source>
        <dbReference type="RuleBase" id="RU368026"/>
    </source>
</evidence>
<keyword evidence="10" id="KW-0997">Cell inner membrane</keyword>
<gene>
    <name evidence="10" type="primary">lsrA</name>
    <name evidence="12" type="ORF">F384_16525</name>
</gene>
<organism evidence="12 13">
    <name type="scientific">Citrobacter amalonaticus Y19</name>
    <dbReference type="NCBI Taxonomy" id="1261127"/>
    <lineage>
        <taxon>Bacteria</taxon>
        <taxon>Pseudomonadati</taxon>
        <taxon>Pseudomonadota</taxon>
        <taxon>Gammaproteobacteria</taxon>
        <taxon>Enterobacterales</taxon>
        <taxon>Enterobacteriaceae</taxon>
        <taxon>Citrobacter</taxon>
    </lineage>
</organism>
<dbReference type="InterPro" id="IPR003439">
    <property type="entry name" value="ABC_transporter-like_ATP-bd"/>
</dbReference>
<dbReference type="Gene3D" id="3.40.50.300">
    <property type="entry name" value="P-loop containing nucleotide triphosphate hydrolases"/>
    <property type="match status" value="2"/>
</dbReference>
<evidence type="ECO:0000256" key="3">
    <source>
        <dbReference type="ARBA" id="ARBA00011262"/>
    </source>
</evidence>
<feature type="domain" description="ABC transporter" evidence="11">
    <location>
        <begin position="12"/>
        <end position="240"/>
    </location>
</feature>
<feature type="domain" description="ABC transporter" evidence="11">
    <location>
        <begin position="264"/>
        <end position="503"/>
    </location>
</feature>
<evidence type="ECO:0000256" key="2">
    <source>
        <dbReference type="ARBA" id="ARBA00009404"/>
    </source>
</evidence>
<keyword evidence="10" id="KW-1278">Translocase</keyword>
<evidence type="ECO:0000256" key="5">
    <source>
        <dbReference type="ARBA" id="ARBA00022741"/>
    </source>
</evidence>
<dbReference type="SUPFAM" id="SSF52540">
    <property type="entry name" value="P-loop containing nucleoside triphosphate hydrolases"/>
    <property type="match status" value="2"/>
</dbReference>
<keyword evidence="10" id="KW-0472">Membrane</keyword>
<dbReference type="PANTHER" id="PTHR43790">
    <property type="entry name" value="CARBOHYDRATE TRANSPORT ATP-BINDING PROTEIN MG119-RELATED"/>
    <property type="match status" value="1"/>
</dbReference>
<comment type="catalytic activity">
    <reaction evidence="9 10">
        <text>ATP + H2O + (2R,4S)-2-methyl-2,3,3,4-tetrahydroxytetrahydrofuran-[AI-2-binding protein]Side 1 = ADP + phosphate + (2R,4S)-2-methyl-2,3,3,4-tetrahydroxytetrahydrofuranSide 2 + [AI-2-binding protein]Side 1.</text>
        <dbReference type="EC" id="7.6.2.13"/>
    </reaction>
</comment>
<keyword evidence="10" id="KW-0813">Transport</keyword>
<dbReference type="InterPro" id="IPR017871">
    <property type="entry name" value="ABC_transporter-like_CS"/>
</dbReference>